<proteinExistence type="predicted"/>
<protein>
    <submittedName>
        <fullName evidence="1">Uncharacterized protein</fullName>
    </submittedName>
</protein>
<dbReference type="AlphaFoldDB" id="A0A1A9ZRQ7"/>
<dbReference type="VEuPathDB" id="VectorBase:GPAI022961"/>
<reference evidence="1" key="2">
    <citation type="submission" date="2020-05" db="UniProtKB">
        <authorList>
            <consortium name="EnsemblMetazoa"/>
        </authorList>
    </citation>
    <scope>IDENTIFICATION</scope>
    <source>
        <strain evidence="1">IAEA</strain>
    </source>
</reference>
<organism evidence="1 2">
    <name type="scientific">Glossina pallidipes</name>
    <name type="common">Tsetse fly</name>
    <dbReference type="NCBI Taxonomy" id="7398"/>
    <lineage>
        <taxon>Eukaryota</taxon>
        <taxon>Metazoa</taxon>
        <taxon>Ecdysozoa</taxon>
        <taxon>Arthropoda</taxon>
        <taxon>Hexapoda</taxon>
        <taxon>Insecta</taxon>
        <taxon>Pterygota</taxon>
        <taxon>Neoptera</taxon>
        <taxon>Endopterygota</taxon>
        <taxon>Diptera</taxon>
        <taxon>Brachycera</taxon>
        <taxon>Muscomorpha</taxon>
        <taxon>Hippoboscoidea</taxon>
        <taxon>Glossinidae</taxon>
        <taxon>Glossina</taxon>
    </lineage>
</organism>
<reference evidence="2" key="1">
    <citation type="submission" date="2014-03" db="EMBL/GenBank/DDBJ databases">
        <authorList>
            <person name="Aksoy S."/>
            <person name="Warren W."/>
            <person name="Wilson R.K."/>
        </authorList>
    </citation>
    <scope>NUCLEOTIDE SEQUENCE [LARGE SCALE GENOMIC DNA]</scope>
    <source>
        <strain evidence="2">IAEA</strain>
    </source>
</reference>
<evidence type="ECO:0000313" key="1">
    <source>
        <dbReference type="EnsemblMetazoa" id="GPAI022961-PA"/>
    </source>
</evidence>
<dbReference type="Proteomes" id="UP000092445">
    <property type="component" value="Unassembled WGS sequence"/>
</dbReference>
<dbReference type="EnsemblMetazoa" id="GPAI022961-RA">
    <property type="protein sequence ID" value="GPAI022961-PA"/>
    <property type="gene ID" value="GPAI022961"/>
</dbReference>
<sequence>MVALELVAIEADCGGGGGGLDGGGGDFMAVARAFMRDEIDEDEIVEEDVVDALPMVLLVALVFRTPLSNGFMRSWGSKLVTVSKTLEEGLLLELTLPAVSVEVDDVSERVSKGGVEVIEASPTAEVGADVLPEANENCLPKKLLPALVMPPTLMLPIPLVLVLPDSLAVLPRFLLANSYMSPKMPANVFLKFFIVSSASSTTELCDCGARWDVREAEEMLDA</sequence>
<keyword evidence="2" id="KW-1185">Reference proteome</keyword>
<accession>A0A1A9ZRQ7</accession>
<evidence type="ECO:0000313" key="2">
    <source>
        <dbReference type="Proteomes" id="UP000092445"/>
    </source>
</evidence>
<name>A0A1A9ZRQ7_GLOPL</name>